<name>A0ACD3STZ4_9BURK</name>
<evidence type="ECO:0000313" key="1">
    <source>
        <dbReference type="EMBL" id="TMS59764.1"/>
    </source>
</evidence>
<dbReference type="Proteomes" id="UP000004277">
    <property type="component" value="Unassembled WGS sequence"/>
</dbReference>
<comment type="caution">
    <text evidence="1">The sequence shown here is derived from an EMBL/GenBank/DDBJ whole genome shotgun (WGS) entry which is preliminary data.</text>
</comment>
<keyword evidence="1" id="KW-0966">Cell projection</keyword>
<keyword evidence="1" id="KW-0282">Flagellum</keyword>
<gene>
    <name evidence="1" type="ORF">MW7_001050</name>
</gene>
<accession>A0ACD3STZ4</accession>
<evidence type="ECO:0000313" key="2">
    <source>
        <dbReference type="Proteomes" id="UP000004277"/>
    </source>
</evidence>
<proteinExistence type="predicted"/>
<keyword evidence="2" id="KW-1185">Reference proteome</keyword>
<reference evidence="1" key="1">
    <citation type="submission" date="2019-05" db="EMBL/GenBank/DDBJ databases">
        <title>Revised genome assembly of Burkholderiaceae (previously Ralstonia) sp. PBA.</title>
        <authorList>
            <person name="Gan H.M."/>
        </authorList>
    </citation>
    <scope>NUCLEOTIDE SEQUENCE</scope>
    <source>
        <strain evidence="1">PBA</strain>
    </source>
</reference>
<keyword evidence="1" id="KW-0969">Cilium</keyword>
<protein>
    <submittedName>
        <fullName evidence="1">Flagellar hook protein FlgE</fullName>
    </submittedName>
</protein>
<dbReference type="EMBL" id="AKCV02000004">
    <property type="protein sequence ID" value="TMS59764.1"/>
    <property type="molecule type" value="Genomic_DNA"/>
</dbReference>
<organism evidence="1 2">
    <name type="scientific">Imbroritus primus</name>
    <dbReference type="NCBI Taxonomy" id="3058603"/>
    <lineage>
        <taxon>Bacteria</taxon>
        <taxon>Pseudomonadati</taxon>
        <taxon>Pseudomonadota</taxon>
        <taxon>Betaproteobacteria</taxon>
        <taxon>Burkholderiales</taxon>
        <taxon>Burkholderiaceae</taxon>
        <taxon>Imbroritus</taxon>
    </lineage>
</organism>
<sequence>MGFQQGLSGLNAAAKNLDVIGNNVANANTVGFKQSKAQFADVYARSLVGASDSQVGLGVKVGAVAQEFSQGSISLTNNPLDIAVNGNGFFRVVDPTSQSVSYTRNGQFQTDKAGNIITMSGMRLTGYPVNAITGLPDTNAPLQPLTVPVGDQAPQRTDAVVMRLNLNAEATPPVVTTFAPNNTNSFNHSTSIPVYDSLGSEHLLTAYYVRNDQVADPTASAWTVHFAIDNVQVPGVTQDLDFNTSGALTPPPAMVNVPVNGQTFTFDSVGTTQYGGSFGETETRQNGYGIGRLASFSVDKDGVILGRYSNGRTAALGQVALANFRSVQDLESIGDNLWNETAGSGAASVGAPGSGMLGLLQASAVEESNVDLTAELVNMITAQRVYQANAQTIKTQDTILQTMVNLR</sequence>